<reference evidence="1 2" key="1">
    <citation type="submission" date="2023-04" db="EMBL/GenBank/DDBJ databases">
        <title>Genome of Basidiobolus ranarum AG-B5.</title>
        <authorList>
            <person name="Stajich J.E."/>
            <person name="Carter-House D."/>
            <person name="Gryganskyi A."/>
        </authorList>
    </citation>
    <scope>NUCLEOTIDE SEQUENCE [LARGE SCALE GENOMIC DNA]</scope>
    <source>
        <strain evidence="1 2">AG-B5</strain>
    </source>
</reference>
<dbReference type="Gene3D" id="3.40.50.300">
    <property type="entry name" value="P-loop containing nucleotide triphosphate hydrolases"/>
    <property type="match status" value="1"/>
</dbReference>
<dbReference type="SUPFAM" id="SSF52540">
    <property type="entry name" value="P-loop containing nucleoside triphosphate hydrolases"/>
    <property type="match status" value="1"/>
</dbReference>
<dbReference type="EMBL" id="JASJQH010000471">
    <property type="protein sequence ID" value="KAK9764216.1"/>
    <property type="molecule type" value="Genomic_DNA"/>
</dbReference>
<dbReference type="Pfam" id="PF17784">
    <property type="entry name" value="Sulfotransfer_4"/>
    <property type="match status" value="1"/>
</dbReference>
<dbReference type="PANTHER" id="PTHR36978:SF4">
    <property type="entry name" value="P-LOOP CONTAINING NUCLEOSIDE TRIPHOSPHATE HYDROLASE PROTEIN"/>
    <property type="match status" value="1"/>
</dbReference>
<organism evidence="1 2">
    <name type="scientific">Basidiobolus ranarum</name>
    <dbReference type="NCBI Taxonomy" id="34480"/>
    <lineage>
        <taxon>Eukaryota</taxon>
        <taxon>Fungi</taxon>
        <taxon>Fungi incertae sedis</taxon>
        <taxon>Zoopagomycota</taxon>
        <taxon>Entomophthoromycotina</taxon>
        <taxon>Basidiobolomycetes</taxon>
        <taxon>Basidiobolales</taxon>
        <taxon>Basidiobolaceae</taxon>
        <taxon>Basidiobolus</taxon>
    </lineage>
</organism>
<gene>
    <name evidence="1" type="ORF">K7432_008460</name>
</gene>
<name>A0ABR2WS19_9FUNG</name>
<proteinExistence type="predicted"/>
<keyword evidence="2" id="KW-1185">Reference proteome</keyword>
<dbReference type="InterPro" id="IPR040632">
    <property type="entry name" value="Sulfotransfer_4"/>
</dbReference>
<dbReference type="Proteomes" id="UP001479436">
    <property type="component" value="Unassembled WGS sequence"/>
</dbReference>
<protein>
    <recommendedName>
        <fullName evidence="3">Sulfotransferase</fullName>
    </recommendedName>
</protein>
<evidence type="ECO:0000313" key="2">
    <source>
        <dbReference type="Proteomes" id="UP001479436"/>
    </source>
</evidence>
<evidence type="ECO:0008006" key="3">
    <source>
        <dbReference type="Google" id="ProtNLM"/>
    </source>
</evidence>
<comment type="caution">
    <text evidence="1">The sequence shown here is derived from an EMBL/GenBank/DDBJ whole genome shotgun (WGS) entry which is preliminary data.</text>
</comment>
<dbReference type="InterPro" id="IPR027417">
    <property type="entry name" value="P-loop_NTPase"/>
</dbReference>
<dbReference type="PANTHER" id="PTHR36978">
    <property type="entry name" value="P-LOOP CONTAINING NUCLEOTIDE TRIPHOSPHATE HYDROLASE"/>
    <property type="match status" value="1"/>
</dbReference>
<sequence length="242" mass="28006">MMVNPNELQVIGAGFCRTGTLSTKTALDKLGYNTHHMVEVGKNAAVQGPLWVDVAEGKEPNWDKIFENYTASVDCPSFWWYKDLVKKYPNAKVLLTVRDPEKWYKSCYDTIYKFSKIWDYIEKNDTNKAMFGMKDAVNATVWGPKGCFQGRFDDKEWVIENFKRHIEEVKRVIPAEKLLVFEVKEGWEPLCKFLGKPIPDEPFPHVNDTAETTQIFEQYLAALPQETRDKIKVMRGTTTIHI</sequence>
<accession>A0ABR2WS19</accession>
<evidence type="ECO:0000313" key="1">
    <source>
        <dbReference type="EMBL" id="KAK9764216.1"/>
    </source>
</evidence>